<evidence type="ECO:0000313" key="2">
    <source>
        <dbReference type="Proteomes" id="UP001187192"/>
    </source>
</evidence>
<organism evidence="1 2">
    <name type="scientific">Ficus carica</name>
    <name type="common">Common fig</name>
    <dbReference type="NCBI Taxonomy" id="3494"/>
    <lineage>
        <taxon>Eukaryota</taxon>
        <taxon>Viridiplantae</taxon>
        <taxon>Streptophyta</taxon>
        <taxon>Embryophyta</taxon>
        <taxon>Tracheophyta</taxon>
        <taxon>Spermatophyta</taxon>
        <taxon>Magnoliopsida</taxon>
        <taxon>eudicotyledons</taxon>
        <taxon>Gunneridae</taxon>
        <taxon>Pentapetalae</taxon>
        <taxon>rosids</taxon>
        <taxon>fabids</taxon>
        <taxon>Rosales</taxon>
        <taxon>Moraceae</taxon>
        <taxon>Ficeae</taxon>
        <taxon>Ficus</taxon>
    </lineage>
</organism>
<dbReference type="EMBL" id="BTGU01000101">
    <property type="protein sequence ID" value="GMN60700.1"/>
    <property type="molecule type" value="Genomic_DNA"/>
</dbReference>
<proteinExistence type="predicted"/>
<gene>
    <name evidence="1" type="ORF">TIFTF001_029793</name>
</gene>
<reference evidence="1" key="1">
    <citation type="submission" date="2023-07" db="EMBL/GenBank/DDBJ databases">
        <title>draft genome sequence of fig (Ficus carica).</title>
        <authorList>
            <person name="Takahashi T."/>
            <person name="Nishimura K."/>
        </authorList>
    </citation>
    <scope>NUCLEOTIDE SEQUENCE</scope>
</reference>
<dbReference type="Proteomes" id="UP001187192">
    <property type="component" value="Unassembled WGS sequence"/>
</dbReference>
<keyword evidence="2" id="KW-1185">Reference proteome</keyword>
<accession>A0AA88DSY2</accession>
<sequence>MGYEDFFHSIVTKHNWRTFCAHLADTVVPVVREFYAHLAGEMQRSVYVHGVQVPIDDYTINQFYGLKDVEDLHHEYAANAPTEWLDWALEHGRPIDVGKIIFQGLGACAAKKCGSLWFPSLITSLCANRGVPMFDTEERLLYSKGTITKTAIARLLQVKMAEGPSQPPHNQEDGAGQAP</sequence>
<protein>
    <submittedName>
        <fullName evidence="1">Uncharacterized protein</fullName>
    </submittedName>
</protein>
<comment type="caution">
    <text evidence="1">The sequence shown here is derived from an EMBL/GenBank/DDBJ whole genome shotgun (WGS) entry which is preliminary data.</text>
</comment>
<name>A0AA88DSY2_FICCA</name>
<dbReference type="AlphaFoldDB" id="A0AA88DSY2"/>
<evidence type="ECO:0000313" key="1">
    <source>
        <dbReference type="EMBL" id="GMN60700.1"/>
    </source>
</evidence>